<evidence type="ECO:0000256" key="12">
    <source>
        <dbReference type="RuleBase" id="RU003357"/>
    </source>
</evidence>
<evidence type="ECO:0000256" key="11">
    <source>
        <dbReference type="PROSITE-ProRule" id="PRU01360"/>
    </source>
</evidence>
<evidence type="ECO:0000256" key="3">
    <source>
        <dbReference type="ARBA" id="ARBA00022452"/>
    </source>
</evidence>
<evidence type="ECO:0000256" key="2">
    <source>
        <dbReference type="ARBA" id="ARBA00022448"/>
    </source>
</evidence>
<name>A0AAW9RF93_9GAMM</name>
<keyword evidence="13" id="KW-0732">Signal</keyword>
<evidence type="ECO:0000256" key="7">
    <source>
        <dbReference type="ARBA" id="ARBA00023065"/>
    </source>
</evidence>
<gene>
    <name evidence="16" type="ORF">V3330_02405</name>
</gene>
<evidence type="ECO:0000256" key="8">
    <source>
        <dbReference type="ARBA" id="ARBA00023077"/>
    </source>
</evidence>
<feature type="chain" id="PRO_5044004430" evidence="13">
    <location>
        <begin position="22"/>
        <end position="758"/>
    </location>
</feature>
<keyword evidence="17" id="KW-1185">Reference proteome</keyword>
<dbReference type="SUPFAM" id="SSF56935">
    <property type="entry name" value="Porins"/>
    <property type="match status" value="1"/>
</dbReference>
<evidence type="ECO:0000259" key="14">
    <source>
        <dbReference type="Pfam" id="PF00593"/>
    </source>
</evidence>
<evidence type="ECO:0000256" key="4">
    <source>
        <dbReference type="ARBA" id="ARBA00022496"/>
    </source>
</evidence>
<comment type="subcellular location">
    <subcellularLocation>
        <location evidence="1 11">Cell outer membrane</location>
        <topology evidence="1 11">Multi-pass membrane protein</topology>
    </subcellularLocation>
</comment>
<evidence type="ECO:0000256" key="10">
    <source>
        <dbReference type="ARBA" id="ARBA00023237"/>
    </source>
</evidence>
<reference evidence="16 17" key="1">
    <citation type="submission" date="2024-02" db="EMBL/GenBank/DDBJ databases">
        <title>A novel Wenzhouxiangellaceae bacterium, isolated from coastal sediments.</title>
        <authorList>
            <person name="Du Z.-J."/>
            <person name="Ye Y.-Q."/>
            <person name="Zhang X.-Y."/>
        </authorList>
    </citation>
    <scope>NUCLEOTIDE SEQUENCE [LARGE SCALE GENOMIC DNA]</scope>
    <source>
        <strain evidence="16 17">CH-27</strain>
    </source>
</reference>
<dbReference type="GO" id="GO:0009279">
    <property type="term" value="C:cell outer membrane"/>
    <property type="evidence" value="ECO:0007669"/>
    <property type="project" value="UniProtKB-SubCell"/>
</dbReference>
<keyword evidence="9 11" id="KW-0472">Membrane</keyword>
<evidence type="ECO:0000313" key="16">
    <source>
        <dbReference type="EMBL" id="MEJ8566466.1"/>
    </source>
</evidence>
<dbReference type="PANTHER" id="PTHR32552">
    <property type="entry name" value="FERRICHROME IRON RECEPTOR-RELATED"/>
    <property type="match status" value="1"/>
</dbReference>
<keyword evidence="10 11" id="KW-0998">Cell outer membrane</keyword>
<keyword evidence="4" id="KW-0410">Iron transport</keyword>
<dbReference type="PROSITE" id="PS52016">
    <property type="entry name" value="TONB_DEPENDENT_REC_3"/>
    <property type="match status" value="1"/>
</dbReference>
<dbReference type="Proteomes" id="UP001359886">
    <property type="component" value="Unassembled WGS sequence"/>
</dbReference>
<dbReference type="AlphaFoldDB" id="A0AAW9RF93"/>
<evidence type="ECO:0000256" key="6">
    <source>
        <dbReference type="ARBA" id="ARBA00023004"/>
    </source>
</evidence>
<keyword evidence="3 11" id="KW-1134">Transmembrane beta strand</keyword>
<evidence type="ECO:0000256" key="1">
    <source>
        <dbReference type="ARBA" id="ARBA00004571"/>
    </source>
</evidence>
<keyword evidence="2 11" id="KW-0813">Transport</keyword>
<dbReference type="EMBL" id="JAZHOG010000001">
    <property type="protein sequence ID" value="MEJ8566466.1"/>
    <property type="molecule type" value="Genomic_DNA"/>
</dbReference>
<evidence type="ECO:0000313" key="17">
    <source>
        <dbReference type="Proteomes" id="UP001359886"/>
    </source>
</evidence>
<sequence>MKKPSWIAVTLAALFAPAASGQESAGAEPAEVQRAGTIEEIVVTATKREANIQDIPASITALGGLEIERRGLVSMDDYLSTIPGVNMADRGVSSNKIIIRGVNASIEEDSTVGVFFGEVPLNTVSRGSTADLKMIDLQRVEILRGPQGTLFGSGSMGGAVRNIPNRPNLEQLEGKVETGYSNTARAGGSNYDMSGVLNLPLVKDTLALRMVGYYYDNSGYVDNIGASIPRVKALADQYGATVVDKYGVGGAEYSGARATLLWTPTDRLSLTLMYAWQDQDQNGETEVNLSLDGYQNFPMQIANLYEGDERKASDLDVTNLLIEYDLGWGSLLSSTSRLNHDTLEAEDISKDFEIPAAQTREHYKEAFVQEVRFTSDWDSPWQVIAGIYYEDLEQNIVSEVPWTGAPEAITETPFGDFLGTDPNDLYHQNDVFTLEQTAVFGELSYQFNDQWSALVGARWFDYDRRKIENQTGVFSGDGIFEDQTIKESDTSFKANVSYTPNDDTLIYAQWAEGFRVGRPITPAPSFCDSVDGNGNPGSDGFLDGTTIPIESDGVESDSLDSYELGGKFTMLDNRFQANVSIYRIDWNGIPVSVFAEPHCGFSVTVNAGKATIQGGELETTYYFNDMLRLEFGLAYTDAELAEDSDALGPKGTRLPGSSEWKVNVGMQSDFELFEQPAFARFNYAYVDGFHDDIGATFTEAGDYSKLDLRAGIHFDTIELEIYGTNVLNEDAITHVISDPYIAYQLRPRTIGFDVRYRF</sequence>
<dbReference type="InterPro" id="IPR036942">
    <property type="entry name" value="Beta-barrel_TonB_sf"/>
</dbReference>
<dbReference type="Gene3D" id="2.40.170.20">
    <property type="entry name" value="TonB-dependent receptor, beta-barrel domain"/>
    <property type="match status" value="1"/>
</dbReference>
<evidence type="ECO:0000256" key="9">
    <source>
        <dbReference type="ARBA" id="ARBA00023136"/>
    </source>
</evidence>
<dbReference type="PANTHER" id="PTHR32552:SF81">
    <property type="entry name" value="TONB-DEPENDENT OUTER MEMBRANE RECEPTOR"/>
    <property type="match status" value="1"/>
</dbReference>
<evidence type="ECO:0000256" key="13">
    <source>
        <dbReference type="SAM" id="SignalP"/>
    </source>
</evidence>
<evidence type="ECO:0000256" key="5">
    <source>
        <dbReference type="ARBA" id="ARBA00022692"/>
    </source>
</evidence>
<dbReference type="CDD" id="cd01347">
    <property type="entry name" value="ligand_gated_channel"/>
    <property type="match status" value="1"/>
</dbReference>
<dbReference type="Pfam" id="PF00593">
    <property type="entry name" value="TonB_dep_Rec_b-barrel"/>
    <property type="match status" value="1"/>
</dbReference>
<dbReference type="Pfam" id="PF07715">
    <property type="entry name" value="Plug"/>
    <property type="match status" value="1"/>
</dbReference>
<dbReference type="RefSeq" id="WP_354693784.1">
    <property type="nucleotide sequence ID" value="NZ_JAZHOG010000001.1"/>
</dbReference>
<evidence type="ECO:0000259" key="15">
    <source>
        <dbReference type="Pfam" id="PF07715"/>
    </source>
</evidence>
<comment type="caution">
    <text evidence="16">The sequence shown here is derived from an EMBL/GenBank/DDBJ whole genome shotgun (WGS) entry which is preliminary data.</text>
</comment>
<feature type="domain" description="TonB-dependent receptor-like beta-barrel" evidence="14">
    <location>
        <begin position="264"/>
        <end position="725"/>
    </location>
</feature>
<comment type="similarity">
    <text evidence="11 12">Belongs to the TonB-dependent receptor family.</text>
</comment>
<proteinExistence type="inferred from homology"/>
<accession>A0AAW9RF93</accession>
<feature type="domain" description="TonB-dependent receptor plug" evidence="15">
    <location>
        <begin position="52"/>
        <end position="159"/>
    </location>
</feature>
<dbReference type="GO" id="GO:0006826">
    <property type="term" value="P:iron ion transport"/>
    <property type="evidence" value="ECO:0007669"/>
    <property type="project" value="UniProtKB-KW"/>
</dbReference>
<keyword evidence="16" id="KW-0675">Receptor</keyword>
<keyword evidence="5 11" id="KW-0812">Transmembrane</keyword>
<feature type="signal peptide" evidence="13">
    <location>
        <begin position="1"/>
        <end position="21"/>
    </location>
</feature>
<dbReference type="InterPro" id="IPR000531">
    <property type="entry name" value="Beta-barrel_TonB"/>
</dbReference>
<keyword evidence="8 12" id="KW-0798">TonB box</keyword>
<protein>
    <submittedName>
        <fullName evidence="16">TonB-dependent receptor</fullName>
    </submittedName>
</protein>
<dbReference type="InterPro" id="IPR039426">
    <property type="entry name" value="TonB-dep_rcpt-like"/>
</dbReference>
<dbReference type="InterPro" id="IPR012910">
    <property type="entry name" value="Plug_dom"/>
</dbReference>
<keyword evidence="6" id="KW-0408">Iron</keyword>
<organism evidence="16 17">
    <name type="scientific">Elongatibacter sediminis</name>
    <dbReference type="NCBI Taxonomy" id="3119006"/>
    <lineage>
        <taxon>Bacteria</taxon>
        <taxon>Pseudomonadati</taxon>
        <taxon>Pseudomonadota</taxon>
        <taxon>Gammaproteobacteria</taxon>
        <taxon>Chromatiales</taxon>
        <taxon>Wenzhouxiangellaceae</taxon>
        <taxon>Elongatibacter</taxon>
    </lineage>
</organism>
<keyword evidence="7" id="KW-0406">Ion transport</keyword>